<gene>
    <name evidence="8" type="ORF">DB30_04263</name>
</gene>
<feature type="transmembrane region" description="Helical" evidence="6">
    <location>
        <begin position="274"/>
        <end position="295"/>
    </location>
</feature>
<organism evidence="8 9">
    <name type="scientific">Enhygromyxa salina</name>
    <dbReference type="NCBI Taxonomy" id="215803"/>
    <lineage>
        <taxon>Bacteria</taxon>
        <taxon>Pseudomonadati</taxon>
        <taxon>Myxococcota</taxon>
        <taxon>Polyangia</taxon>
        <taxon>Nannocystales</taxon>
        <taxon>Nannocystaceae</taxon>
        <taxon>Enhygromyxa</taxon>
    </lineage>
</organism>
<dbReference type="Gene3D" id="1.20.1720.10">
    <property type="entry name" value="Multidrug resistance protein D"/>
    <property type="match status" value="1"/>
</dbReference>
<dbReference type="AlphaFoldDB" id="A0A0C1ZG98"/>
<protein>
    <submittedName>
        <fullName evidence="8">Drug resistance transporter, EmrB/QacA family protein</fullName>
    </submittedName>
</protein>
<dbReference type="PANTHER" id="PTHR23501:SF191">
    <property type="entry name" value="VACUOLAR BASIC AMINO ACID TRANSPORTER 4"/>
    <property type="match status" value="1"/>
</dbReference>
<feature type="transmembrane region" description="Helical" evidence="6">
    <location>
        <begin position="96"/>
        <end position="119"/>
    </location>
</feature>
<dbReference type="PANTHER" id="PTHR23501">
    <property type="entry name" value="MAJOR FACILITATOR SUPERFAMILY"/>
    <property type="match status" value="1"/>
</dbReference>
<evidence type="ECO:0000256" key="5">
    <source>
        <dbReference type="ARBA" id="ARBA00023136"/>
    </source>
</evidence>
<feature type="transmembrane region" description="Helical" evidence="6">
    <location>
        <begin position="457"/>
        <end position="482"/>
    </location>
</feature>
<reference evidence="8 9" key="1">
    <citation type="submission" date="2014-12" db="EMBL/GenBank/DDBJ databases">
        <title>Genome assembly of Enhygromyxa salina DSM 15201.</title>
        <authorList>
            <person name="Sharma G."/>
            <person name="Subramanian S."/>
        </authorList>
    </citation>
    <scope>NUCLEOTIDE SEQUENCE [LARGE SCALE GENOMIC DNA]</scope>
    <source>
        <strain evidence="8 9">DSM 15201</strain>
    </source>
</reference>
<accession>A0A0C1ZG98</accession>
<dbReference type="Proteomes" id="UP000031599">
    <property type="component" value="Unassembled WGS sequence"/>
</dbReference>
<feature type="transmembrane region" description="Helical" evidence="6">
    <location>
        <begin position="340"/>
        <end position="361"/>
    </location>
</feature>
<evidence type="ECO:0000256" key="2">
    <source>
        <dbReference type="ARBA" id="ARBA00022448"/>
    </source>
</evidence>
<dbReference type="InterPro" id="IPR011701">
    <property type="entry name" value="MFS"/>
</dbReference>
<dbReference type="EMBL" id="JMCC02000034">
    <property type="protein sequence ID" value="KIG16644.1"/>
    <property type="molecule type" value="Genomic_DNA"/>
</dbReference>
<feature type="transmembrane region" description="Helical" evidence="6">
    <location>
        <begin position="411"/>
        <end position="433"/>
    </location>
</feature>
<feature type="transmembrane region" description="Helical" evidence="6">
    <location>
        <begin position="61"/>
        <end position="84"/>
    </location>
</feature>
<evidence type="ECO:0000313" key="9">
    <source>
        <dbReference type="Proteomes" id="UP000031599"/>
    </source>
</evidence>
<proteinExistence type="predicted"/>
<evidence type="ECO:0000256" key="6">
    <source>
        <dbReference type="SAM" id="Phobius"/>
    </source>
</evidence>
<keyword evidence="3 6" id="KW-0812">Transmembrane</keyword>
<dbReference type="InterPro" id="IPR020846">
    <property type="entry name" value="MFS_dom"/>
</dbReference>
<comment type="caution">
    <text evidence="8">The sequence shown here is derived from an EMBL/GenBank/DDBJ whole genome shotgun (WGS) entry which is preliminary data.</text>
</comment>
<evidence type="ECO:0000256" key="1">
    <source>
        <dbReference type="ARBA" id="ARBA00004127"/>
    </source>
</evidence>
<dbReference type="SUPFAM" id="SSF103473">
    <property type="entry name" value="MFS general substrate transporter"/>
    <property type="match status" value="1"/>
</dbReference>
<dbReference type="GO" id="GO:0005886">
    <property type="term" value="C:plasma membrane"/>
    <property type="evidence" value="ECO:0007669"/>
    <property type="project" value="TreeGrafter"/>
</dbReference>
<dbReference type="Pfam" id="PF07690">
    <property type="entry name" value="MFS_1"/>
    <property type="match status" value="1"/>
</dbReference>
<dbReference type="PROSITE" id="PS50850">
    <property type="entry name" value="MFS"/>
    <property type="match status" value="1"/>
</dbReference>
<feature type="transmembrane region" description="Helical" evidence="6">
    <location>
        <begin position="125"/>
        <end position="143"/>
    </location>
</feature>
<evidence type="ECO:0000313" key="8">
    <source>
        <dbReference type="EMBL" id="KIG16644.1"/>
    </source>
</evidence>
<feature type="transmembrane region" description="Helical" evidence="6">
    <location>
        <begin position="307"/>
        <end position="328"/>
    </location>
</feature>
<sequence>MSDSIALDEPSSVANATSIFDRRFRRVAFAVLLLVALSAFEGLSVAAALPQVAASLGHVEMLPWVITSYLLTAGVSTVAAGSLIDRIGIAKVFRGSVILLIIGGVLAGLAPSMATLVLARAIHGAGAGAVNAVGLSAVGLVFPRHLIGRAFAANTNVWGAMSVGGPALASVLLTFASWRWIFLVNLPLGAIALVAGWNALPPPAHEGRGAALRTVDLGLLAGFTFFVLFAVDALDGRSLLALGAAVVCGIAVVRRNRGREDAVIAPRHALDAPLGPLAWGIALMLMAGIGVQTFVPLFVSAGHGGGTALTAWSVVFFVLGWTGGANIVSRLSERVSPLNVMLGGTVLLSCALFAIAGIAASGAPLPALFVLLVLAGSGIGGSTNAGLTLLRDLVTDDELGRATAAHQFLRNLGFAMGNALVGSVLLFVVGTLMGDVERIREVLGRADGVPLNAEISAAVQTGFAVAALVSAVVCLGALAPLWRVRQHIRQA</sequence>
<feature type="transmembrane region" description="Helical" evidence="6">
    <location>
        <begin position="367"/>
        <end position="390"/>
    </location>
</feature>
<keyword evidence="5 6" id="KW-0472">Membrane</keyword>
<keyword evidence="4 6" id="KW-1133">Transmembrane helix</keyword>
<evidence type="ECO:0000256" key="3">
    <source>
        <dbReference type="ARBA" id="ARBA00022692"/>
    </source>
</evidence>
<comment type="subcellular location">
    <subcellularLocation>
        <location evidence="1">Endomembrane system</location>
        <topology evidence="1">Multi-pass membrane protein</topology>
    </subcellularLocation>
</comment>
<dbReference type="InterPro" id="IPR036259">
    <property type="entry name" value="MFS_trans_sf"/>
</dbReference>
<name>A0A0C1ZG98_9BACT</name>
<dbReference type="GO" id="GO:0022857">
    <property type="term" value="F:transmembrane transporter activity"/>
    <property type="evidence" value="ECO:0007669"/>
    <property type="project" value="InterPro"/>
</dbReference>
<feature type="transmembrane region" description="Helical" evidence="6">
    <location>
        <begin position="212"/>
        <end position="231"/>
    </location>
</feature>
<feature type="transmembrane region" description="Helical" evidence="6">
    <location>
        <begin position="237"/>
        <end position="253"/>
    </location>
</feature>
<dbReference type="Gene3D" id="1.20.1250.20">
    <property type="entry name" value="MFS general substrate transporter like domains"/>
    <property type="match status" value="1"/>
</dbReference>
<feature type="transmembrane region" description="Helical" evidence="6">
    <location>
        <begin position="155"/>
        <end position="174"/>
    </location>
</feature>
<feature type="transmembrane region" description="Helical" evidence="6">
    <location>
        <begin position="180"/>
        <end position="200"/>
    </location>
</feature>
<feature type="domain" description="Major facilitator superfamily (MFS) profile" evidence="7">
    <location>
        <begin position="27"/>
        <end position="488"/>
    </location>
</feature>
<keyword evidence="2" id="KW-0813">Transport</keyword>
<dbReference type="GO" id="GO:0012505">
    <property type="term" value="C:endomembrane system"/>
    <property type="evidence" value="ECO:0007669"/>
    <property type="project" value="UniProtKB-SubCell"/>
</dbReference>
<evidence type="ECO:0000256" key="4">
    <source>
        <dbReference type="ARBA" id="ARBA00022989"/>
    </source>
</evidence>
<feature type="transmembrane region" description="Helical" evidence="6">
    <location>
        <begin position="27"/>
        <end position="49"/>
    </location>
</feature>
<evidence type="ECO:0000259" key="7">
    <source>
        <dbReference type="PROSITE" id="PS50850"/>
    </source>
</evidence>